<comment type="function">
    <text evidence="5">This is one of the proteins that binds to the 5S RNA in the ribosome where it forms part of the central protuberance.</text>
</comment>
<evidence type="ECO:0000259" key="7">
    <source>
        <dbReference type="Pfam" id="PF01386"/>
    </source>
</evidence>
<dbReference type="InterPro" id="IPR029751">
    <property type="entry name" value="Ribosomal_L25_dom"/>
</dbReference>
<keyword evidence="2 5" id="KW-0694">RNA-binding</keyword>
<evidence type="ECO:0000259" key="8">
    <source>
        <dbReference type="Pfam" id="PF14693"/>
    </source>
</evidence>
<name>A0A1P8FAE1_9CHLR</name>
<dbReference type="NCBIfam" id="TIGR00731">
    <property type="entry name" value="bL25_bact_ctc"/>
    <property type="match status" value="1"/>
</dbReference>
<dbReference type="InterPro" id="IPR001021">
    <property type="entry name" value="Ribosomal_bL25_long"/>
</dbReference>
<dbReference type="CDD" id="cd00495">
    <property type="entry name" value="Ribosomal_L25_TL5_CTC"/>
    <property type="match status" value="1"/>
</dbReference>
<feature type="region of interest" description="Disordered" evidence="6">
    <location>
        <begin position="196"/>
        <end position="221"/>
    </location>
</feature>
<sequence>MDKIAVKLSPRTVTGKKTRFLRRAGVTPCHVFGHNLASQTLQAATADLERVVAQAGSTRLVALQEEGEKKPRMAFIREVQRTPVGGGLFHVDFYQVNMNEPITAEIPLRLVGEAPALKTKGRILVHPMAHVEVESLPGDLPASITVDISVLNELHDAIHVRDLKVEAEVTILSDPDQLIAKVSEITVKAEEVTTAPVAATAPGAEGAAPAEAAAPAAAEAK</sequence>
<comment type="subunit">
    <text evidence="5">Part of the 50S ribosomal subunit; part of the 5S rRNA/L5/L18/L25 subcomplex. Contacts the 5S rRNA. Binds to the 5S rRNA independently of L5 and L18.</text>
</comment>
<dbReference type="GO" id="GO:0022625">
    <property type="term" value="C:cytosolic large ribosomal subunit"/>
    <property type="evidence" value="ECO:0007669"/>
    <property type="project" value="TreeGrafter"/>
</dbReference>
<evidence type="ECO:0000256" key="3">
    <source>
        <dbReference type="ARBA" id="ARBA00022980"/>
    </source>
</evidence>
<evidence type="ECO:0000256" key="2">
    <source>
        <dbReference type="ARBA" id="ARBA00022884"/>
    </source>
</evidence>
<evidence type="ECO:0000313" key="9">
    <source>
        <dbReference type="EMBL" id="APV45436.1"/>
    </source>
</evidence>
<protein>
    <recommendedName>
        <fullName evidence="5">Large ribosomal subunit protein bL25</fullName>
    </recommendedName>
    <alternativeName>
        <fullName evidence="5">General stress protein CTC</fullName>
    </alternativeName>
</protein>
<keyword evidence="4 5" id="KW-0687">Ribonucleoprotein</keyword>
<evidence type="ECO:0000313" key="10">
    <source>
        <dbReference type="Proteomes" id="UP000185934"/>
    </source>
</evidence>
<dbReference type="RefSeq" id="WP_076004932.1">
    <property type="nucleotide sequence ID" value="NZ_CP018258.1"/>
</dbReference>
<evidence type="ECO:0000256" key="6">
    <source>
        <dbReference type="SAM" id="MobiDB-lite"/>
    </source>
</evidence>
<keyword evidence="10" id="KW-1185">Reference proteome</keyword>
<dbReference type="InterPro" id="IPR020057">
    <property type="entry name" value="Ribosomal_bL25_b-dom"/>
</dbReference>
<comment type="similarity">
    <text evidence="5">Belongs to the bacterial ribosomal protein bL25 family. CTC subfamily.</text>
</comment>
<feature type="domain" description="Large ribosomal subunit protein bL25 beta" evidence="8">
    <location>
        <begin position="102"/>
        <end position="184"/>
    </location>
</feature>
<dbReference type="PANTHER" id="PTHR33284">
    <property type="entry name" value="RIBOSOMAL PROTEIN L25/GLN-TRNA SYNTHETASE, ANTI-CODON-BINDING DOMAIN-CONTAINING PROTEIN"/>
    <property type="match status" value="1"/>
</dbReference>
<organism evidence="9 10">
    <name type="scientific">Dehalogenimonas formicexedens</name>
    <dbReference type="NCBI Taxonomy" id="1839801"/>
    <lineage>
        <taxon>Bacteria</taxon>
        <taxon>Bacillati</taxon>
        <taxon>Chloroflexota</taxon>
        <taxon>Dehalococcoidia</taxon>
        <taxon>Dehalococcoidales</taxon>
        <taxon>Dehalococcoidaceae</taxon>
        <taxon>Dehalogenimonas</taxon>
    </lineage>
</organism>
<gene>
    <name evidence="5" type="primary">rplY</name>
    <name evidence="5" type="synonym">ctc</name>
    <name evidence="9" type="ORF">Dform_02127</name>
</gene>
<dbReference type="Pfam" id="PF14693">
    <property type="entry name" value="Ribosomal_TL5_C"/>
    <property type="match status" value="1"/>
</dbReference>
<dbReference type="AlphaFoldDB" id="A0A1P8FAE1"/>
<dbReference type="PANTHER" id="PTHR33284:SF1">
    <property type="entry name" value="RIBOSOMAL PROTEIN L25_GLN-TRNA SYNTHETASE, ANTI-CODON-BINDING DOMAIN-CONTAINING PROTEIN"/>
    <property type="match status" value="1"/>
</dbReference>
<dbReference type="HAMAP" id="MF_01334">
    <property type="entry name" value="Ribosomal_bL25_CTC"/>
    <property type="match status" value="1"/>
</dbReference>
<dbReference type="Gene3D" id="2.170.120.20">
    <property type="entry name" value="Ribosomal protein L25, beta domain"/>
    <property type="match status" value="1"/>
</dbReference>
<dbReference type="EMBL" id="CP018258">
    <property type="protein sequence ID" value="APV45436.1"/>
    <property type="molecule type" value="Genomic_DNA"/>
</dbReference>
<dbReference type="InterPro" id="IPR011035">
    <property type="entry name" value="Ribosomal_bL25/Gln-tRNA_synth"/>
</dbReference>
<keyword evidence="3 5" id="KW-0689">Ribosomal protein</keyword>
<dbReference type="KEGG" id="dfo:Dform_02127"/>
<dbReference type="STRING" id="1839801.Dform_02127"/>
<evidence type="ECO:0000256" key="4">
    <source>
        <dbReference type="ARBA" id="ARBA00023274"/>
    </source>
</evidence>
<evidence type="ECO:0000256" key="5">
    <source>
        <dbReference type="HAMAP-Rule" id="MF_01334"/>
    </source>
</evidence>
<dbReference type="InterPro" id="IPR037121">
    <property type="entry name" value="Ribosomal_bL25_C"/>
</dbReference>
<proteinExistence type="inferred from homology"/>
<dbReference type="Pfam" id="PF01386">
    <property type="entry name" value="Ribosomal_L25p"/>
    <property type="match status" value="1"/>
</dbReference>
<feature type="domain" description="Large ribosomal subunit protein bL25 L25" evidence="7">
    <location>
        <begin position="8"/>
        <end position="93"/>
    </location>
</feature>
<evidence type="ECO:0000256" key="1">
    <source>
        <dbReference type="ARBA" id="ARBA00022730"/>
    </source>
</evidence>
<dbReference type="SUPFAM" id="SSF50715">
    <property type="entry name" value="Ribosomal protein L25-like"/>
    <property type="match status" value="1"/>
</dbReference>
<dbReference type="InterPro" id="IPR020056">
    <property type="entry name" value="Rbsml_bL25/Gln-tRNA_synth_N"/>
</dbReference>
<dbReference type="Proteomes" id="UP000185934">
    <property type="component" value="Chromosome"/>
</dbReference>
<dbReference type="GO" id="GO:0003735">
    <property type="term" value="F:structural constituent of ribosome"/>
    <property type="evidence" value="ECO:0007669"/>
    <property type="project" value="InterPro"/>
</dbReference>
<reference evidence="10" key="1">
    <citation type="submission" date="2016-11" db="EMBL/GenBank/DDBJ databases">
        <title>Dehalogenimonas formicexedens sp. nov., a chlorinated alkane respiring bacterium isolated from contaminated groundwater.</title>
        <authorList>
            <person name="Key T.A."/>
            <person name="Bowman K.S."/>
            <person name="Lee I."/>
            <person name="Chun J."/>
            <person name="Albuquerque L."/>
            <person name="da Costa M.S."/>
            <person name="Rainey F.A."/>
            <person name="Moe W.M."/>
        </authorList>
    </citation>
    <scope>NUCLEOTIDE SEQUENCE [LARGE SCALE GENOMIC DNA]</scope>
    <source>
        <strain evidence="10">NSZ-14</strain>
    </source>
</reference>
<dbReference type="InterPro" id="IPR020930">
    <property type="entry name" value="Ribosomal_uL5_bac-type"/>
</dbReference>
<accession>A0A1P8FAE1</accession>
<dbReference type="GO" id="GO:0006412">
    <property type="term" value="P:translation"/>
    <property type="evidence" value="ECO:0007669"/>
    <property type="project" value="UniProtKB-UniRule"/>
</dbReference>
<dbReference type="Gene3D" id="2.40.240.10">
    <property type="entry name" value="Ribosomal Protein L25, Chain P"/>
    <property type="match status" value="1"/>
</dbReference>
<dbReference type="OrthoDB" id="9790002at2"/>
<keyword evidence="1 5" id="KW-0699">rRNA-binding</keyword>
<dbReference type="GO" id="GO:0008097">
    <property type="term" value="F:5S rRNA binding"/>
    <property type="evidence" value="ECO:0007669"/>
    <property type="project" value="InterPro"/>
</dbReference>